<evidence type="ECO:0000313" key="2">
    <source>
        <dbReference type="Proteomes" id="UP000077266"/>
    </source>
</evidence>
<dbReference type="Proteomes" id="UP000077266">
    <property type="component" value="Unassembled WGS sequence"/>
</dbReference>
<accession>A0A165FGY9</accession>
<organism evidence="1 2">
    <name type="scientific">Exidia glandulosa HHB12029</name>
    <dbReference type="NCBI Taxonomy" id="1314781"/>
    <lineage>
        <taxon>Eukaryota</taxon>
        <taxon>Fungi</taxon>
        <taxon>Dikarya</taxon>
        <taxon>Basidiomycota</taxon>
        <taxon>Agaricomycotina</taxon>
        <taxon>Agaricomycetes</taxon>
        <taxon>Auriculariales</taxon>
        <taxon>Exidiaceae</taxon>
        <taxon>Exidia</taxon>
    </lineage>
</organism>
<keyword evidence="2" id="KW-1185">Reference proteome</keyword>
<reference evidence="1 2" key="1">
    <citation type="journal article" date="2016" name="Mol. Biol. Evol.">
        <title>Comparative Genomics of Early-Diverging Mushroom-Forming Fungi Provides Insights into the Origins of Lignocellulose Decay Capabilities.</title>
        <authorList>
            <person name="Nagy L.G."/>
            <person name="Riley R."/>
            <person name="Tritt A."/>
            <person name="Adam C."/>
            <person name="Daum C."/>
            <person name="Floudas D."/>
            <person name="Sun H."/>
            <person name="Yadav J.S."/>
            <person name="Pangilinan J."/>
            <person name="Larsson K.H."/>
            <person name="Matsuura K."/>
            <person name="Barry K."/>
            <person name="Labutti K."/>
            <person name="Kuo R."/>
            <person name="Ohm R.A."/>
            <person name="Bhattacharya S.S."/>
            <person name="Shirouzu T."/>
            <person name="Yoshinaga Y."/>
            <person name="Martin F.M."/>
            <person name="Grigoriev I.V."/>
            <person name="Hibbett D.S."/>
        </authorList>
    </citation>
    <scope>NUCLEOTIDE SEQUENCE [LARGE SCALE GENOMIC DNA]</scope>
    <source>
        <strain evidence="1 2">HHB12029</strain>
    </source>
</reference>
<protein>
    <submittedName>
        <fullName evidence="1">Uncharacterized protein</fullName>
    </submittedName>
</protein>
<dbReference type="AlphaFoldDB" id="A0A165FGY9"/>
<evidence type="ECO:0000313" key="1">
    <source>
        <dbReference type="EMBL" id="KZV88978.1"/>
    </source>
</evidence>
<dbReference type="EMBL" id="KV426085">
    <property type="protein sequence ID" value="KZV88978.1"/>
    <property type="molecule type" value="Genomic_DNA"/>
</dbReference>
<sequence>MLFTKASSYLPTAVQRRIHATHATSPVTDQVMGLLASHNSLLQRPKIRALVKQFRAEELALNVPHATTALERRRRTRRRPLTRDAFATQTRRFDAALAQEAAKRDEARAQDYGELKRDYAELKKKDEARAQEYAELKKKDERREQYEAATAHVAAAVTLKAELFMLGMTHALYQAARNKSFEKMAKGLAKFLGRQVTAPLTPLQILRLVSAATQIDLQATEAGKNIFTKVRNLVPKDQHGVKNVLGIRGMEASAGGSPVHEISLDGGLVVLERVGELQKSYTTVMPFALRKDWKLARRIAMELFGPDLGAFRQSLSQEDKKLILYNSTSVTPAP</sequence>
<proteinExistence type="predicted"/>
<gene>
    <name evidence="1" type="ORF">EXIGLDRAFT_838835</name>
</gene>
<dbReference type="InParanoid" id="A0A165FGY9"/>
<name>A0A165FGY9_EXIGL</name>